<organism evidence="1 2">
    <name type="scientific">Microbacterium ginsengisoli</name>
    <dbReference type="NCBI Taxonomy" id="400772"/>
    <lineage>
        <taxon>Bacteria</taxon>
        <taxon>Bacillati</taxon>
        <taxon>Actinomycetota</taxon>
        <taxon>Actinomycetes</taxon>
        <taxon>Micrococcales</taxon>
        <taxon>Microbacteriaceae</taxon>
        <taxon>Microbacterium</taxon>
    </lineage>
</organism>
<gene>
    <name evidence="1" type="ORF">RR49_00022</name>
</gene>
<dbReference type="PATRIC" id="fig|400772.4.peg.30"/>
<name>A0A0F0M082_9MICO</name>
<dbReference type="Proteomes" id="UP000033451">
    <property type="component" value="Unassembled WGS sequence"/>
</dbReference>
<sequence>MGEGTSAPLVAAIERTWAAIQQRHSDVPEVVVTLASGRTVKGVNLGHFAPDRWVRGDEVVHELFIGGEGLSRGGVDVLGTLLHEAAHGAANTRGIKDTSRQGRYHNAAFRSIAESFGLTLEKDPRIGWSVTTVPTGTAETYAAEVAQLTAAITAYRRSESPDAEGKTKSNNGRTAVCSCSRKIRASNAVIDAGPILCGLCGTEFETEEQYQKGKTPLDLRARGV</sequence>
<reference evidence="1 2" key="1">
    <citation type="submission" date="2015-02" db="EMBL/GenBank/DDBJ databases">
        <title>Draft genome sequences of ten Microbacterium spp. with emphasis on heavy metal contaminated environments.</title>
        <authorList>
            <person name="Corretto E."/>
        </authorList>
    </citation>
    <scope>NUCLEOTIDE SEQUENCE [LARGE SCALE GENOMIC DNA]</scope>
    <source>
        <strain evidence="1 2">DSM 18659</strain>
    </source>
</reference>
<dbReference type="AlphaFoldDB" id="A0A0F0M082"/>
<comment type="caution">
    <text evidence="1">The sequence shown here is derived from an EMBL/GenBank/DDBJ whole genome shotgun (WGS) entry which is preliminary data.</text>
</comment>
<dbReference type="STRING" id="400772.RR49_00022"/>
<keyword evidence="2" id="KW-1185">Reference proteome</keyword>
<accession>A0A0F0M082</accession>
<evidence type="ECO:0000313" key="2">
    <source>
        <dbReference type="Proteomes" id="UP000033451"/>
    </source>
</evidence>
<evidence type="ECO:0000313" key="1">
    <source>
        <dbReference type="EMBL" id="KJL45828.1"/>
    </source>
</evidence>
<proteinExistence type="predicted"/>
<dbReference type="EMBL" id="JYIY01000018">
    <property type="protein sequence ID" value="KJL45828.1"/>
    <property type="molecule type" value="Genomic_DNA"/>
</dbReference>
<protein>
    <submittedName>
        <fullName evidence="1">SprT-like family protein</fullName>
    </submittedName>
</protein>
<dbReference type="RefSeq" id="WP_048809517.1">
    <property type="nucleotide sequence ID" value="NZ_JYIY01000018.1"/>
</dbReference>